<evidence type="ECO:0000259" key="1">
    <source>
        <dbReference type="Pfam" id="PF26033"/>
    </source>
</evidence>
<evidence type="ECO:0000313" key="2">
    <source>
        <dbReference type="EMBL" id="MFB9823310.1"/>
    </source>
</evidence>
<reference evidence="2" key="1">
    <citation type="submission" date="2024-09" db="EMBL/GenBank/DDBJ databases">
        <authorList>
            <person name="Sun Q."/>
        </authorList>
    </citation>
    <scope>NUCLEOTIDE SEQUENCE [LARGE SCALE GENOMIC DNA]</scope>
    <source>
        <strain evidence="2">JCM 31273</strain>
    </source>
</reference>
<dbReference type="Proteomes" id="UP001589595">
    <property type="component" value="Unassembled WGS sequence"/>
</dbReference>
<proteinExistence type="predicted"/>
<keyword evidence="3" id="KW-1185">Reference proteome</keyword>
<name>A0ABD5MLG3_9EURY</name>
<dbReference type="AlphaFoldDB" id="A0ABD5MLG3"/>
<dbReference type="Pfam" id="PF26033">
    <property type="entry name" value="DUF8009"/>
    <property type="match status" value="1"/>
</dbReference>
<evidence type="ECO:0000313" key="3">
    <source>
        <dbReference type="Proteomes" id="UP001589595"/>
    </source>
</evidence>
<dbReference type="EMBL" id="JBHMAJ010000001">
    <property type="protein sequence ID" value="MFB9823310.1"/>
    <property type="molecule type" value="Genomic_DNA"/>
</dbReference>
<dbReference type="InterPro" id="IPR058322">
    <property type="entry name" value="DUF8009"/>
</dbReference>
<dbReference type="GeneID" id="67876387"/>
<sequence length="60" mass="6512">MPQSDDSDPAVIRQLAVTADDVLAALEARDRGRREAVLRITPPFSGRMRARLHVAGAEGE</sequence>
<feature type="domain" description="DUF8009" evidence="1">
    <location>
        <begin position="4"/>
        <end position="58"/>
    </location>
</feature>
<dbReference type="RefSeq" id="WP_225935160.1">
    <property type="nucleotide sequence ID" value="NZ_CP082286.1"/>
</dbReference>
<protein>
    <recommendedName>
        <fullName evidence="1">DUF8009 domain-containing protein</fullName>
    </recommendedName>
</protein>
<organism evidence="2 3">
    <name type="scientific">Halobaculum roseum</name>
    <dbReference type="NCBI Taxonomy" id="2175149"/>
    <lineage>
        <taxon>Archaea</taxon>
        <taxon>Methanobacteriati</taxon>
        <taxon>Methanobacteriota</taxon>
        <taxon>Stenosarchaea group</taxon>
        <taxon>Halobacteria</taxon>
        <taxon>Halobacteriales</taxon>
        <taxon>Haloferacaceae</taxon>
        <taxon>Halobaculum</taxon>
    </lineage>
</organism>
<accession>A0ABD5MLG3</accession>
<gene>
    <name evidence="2" type="ORF">ACFFOL_03795</name>
</gene>
<comment type="caution">
    <text evidence="2">The sequence shown here is derived from an EMBL/GenBank/DDBJ whole genome shotgun (WGS) entry which is preliminary data.</text>
</comment>